<feature type="transmembrane region" description="Helical" evidence="1">
    <location>
        <begin position="49"/>
        <end position="66"/>
    </location>
</feature>
<comment type="subcellular location">
    <subcellularLocation>
        <location evidence="1">Cell membrane</location>
        <topology evidence="1">Multi-pass membrane protein</topology>
    </subcellularLocation>
</comment>
<organism evidence="2 3">
    <name type="scientific">Haloglomus irregulare</name>
    <dbReference type="NCBI Taxonomy" id="2234134"/>
    <lineage>
        <taxon>Archaea</taxon>
        <taxon>Methanobacteriati</taxon>
        <taxon>Methanobacteriota</taxon>
        <taxon>Stenosarchaea group</taxon>
        <taxon>Halobacteria</taxon>
        <taxon>Halobacteriales</taxon>
        <taxon>Natronomonadaceae</taxon>
        <taxon>Haloglomus</taxon>
    </lineage>
</organism>
<evidence type="ECO:0000256" key="1">
    <source>
        <dbReference type="HAMAP-Rule" id="MF_02093"/>
    </source>
</evidence>
<keyword evidence="1" id="KW-1003">Cell membrane</keyword>
<dbReference type="NCBIfam" id="TIGR03753">
    <property type="entry name" value="blh_monoox"/>
    <property type="match status" value="1"/>
</dbReference>
<comment type="caution">
    <text evidence="1">Lacks conserved residue(s) required for the propagation of feature annotation.</text>
</comment>
<dbReference type="Pfam" id="PF15461">
    <property type="entry name" value="BCD"/>
    <property type="match status" value="1"/>
</dbReference>
<dbReference type="GO" id="GO:0003834">
    <property type="term" value="F:beta-carotene 15,15'-dioxygenase activity"/>
    <property type="evidence" value="ECO:0007669"/>
    <property type="project" value="UniProtKB-EC"/>
</dbReference>
<dbReference type="GO" id="GO:0016121">
    <property type="term" value="P:carotene catabolic process"/>
    <property type="evidence" value="ECO:0007669"/>
    <property type="project" value="UniProtKB-UniRule"/>
</dbReference>
<keyword evidence="3" id="KW-1185">Reference proteome</keyword>
<dbReference type="OrthoDB" id="206064at2157"/>
<comment type="function">
    <text evidence="1">Catalyzes the cleavage of beta-carotene at its central double bond (15,15') to yield two molecules of all-trans-retinal.</text>
</comment>
<comment type="cofactor">
    <cofactor evidence="1">
        <name>Fe(2+)</name>
        <dbReference type="ChEBI" id="CHEBI:29033"/>
    </cofactor>
</comment>
<evidence type="ECO:0000313" key="2">
    <source>
        <dbReference type="EMBL" id="TSD14810.1"/>
    </source>
</evidence>
<accession>A0A554NCR3</accession>
<comment type="caution">
    <text evidence="2">The sequence shown here is derived from an EMBL/GenBank/DDBJ whole genome shotgun (WGS) entry which is preliminary data.</text>
</comment>
<protein>
    <recommendedName>
        <fullName evidence="1">Probable beta-carotene 15,15'-dioxygenase</fullName>
        <ecNumber evidence="1">1.13.11.63</ecNumber>
    </recommendedName>
</protein>
<keyword evidence="1" id="KW-0408">Iron</keyword>
<feature type="transmembrane region" description="Helical" evidence="1">
    <location>
        <begin position="16"/>
        <end position="37"/>
    </location>
</feature>
<dbReference type="InParanoid" id="A0A554NCR3"/>
<feature type="transmembrane region" description="Helical" evidence="1">
    <location>
        <begin position="222"/>
        <end position="245"/>
    </location>
</feature>
<comment type="catalytic activity">
    <reaction evidence="1">
        <text>all-trans-beta-carotene + O2 = 2 all-trans-retinal</text>
        <dbReference type="Rhea" id="RHEA:32887"/>
        <dbReference type="ChEBI" id="CHEBI:15379"/>
        <dbReference type="ChEBI" id="CHEBI:17579"/>
        <dbReference type="ChEBI" id="CHEBI:17898"/>
        <dbReference type="EC" id="1.13.11.63"/>
    </reaction>
</comment>
<keyword evidence="1" id="KW-0479">Metal-binding</keyword>
<dbReference type="AlphaFoldDB" id="A0A554NCR3"/>
<keyword evidence="1" id="KW-1133">Transmembrane helix</keyword>
<dbReference type="GO" id="GO:0005506">
    <property type="term" value="F:iron ion binding"/>
    <property type="evidence" value="ECO:0007669"/>
    <property type="project" value="UniProtKB-UniRule"/>
</dbReference>
<keyword evidence="1" id="KW-0812">Transmembrane</keyword>
<dbReference type="InterPro" id="IPR022270">
    <property type="entry name" value="Blh_diox"/>
</dbReference>
<dbReference type="Proteomes" id="UP000319894">
    <property type="component" value="Unassembled WGS sequence"/>
</dbReference>
<keyword evidence="1" id="KW-0560">Oxidoreductase</keyword>
<feature type="transmembrane region" description="Helical" evidence="1">
    <location>
        <begin position="191"/>
        <end position="210"/>
    </location>
</feature>
<dbReference type="EC" id="1.13.11.63" evidence="1"/>
<keyword evidence="1 2" id="KW-0223">Dioxygenase</keyword>
<dbReference type="EMBL" id="QMDX01000003">
    <property type="protein sequence ID" value="TSD14810.1"/>
    <property type="molecule type" value="Genomic_DNA"/>
</dbReference>
<comment type="similarity">
    <text evidence="1">Belongs to the Brp/Blh beta-carotene diooxygenase family.</text>
</comment>
<proteinExistence type="inferred from homology"/>
<dbReference type="GO" id="GO:0005886">
    <property type="term" value="C:plasma membrane"/>
    <property type="evidence" value="ECO:0007669"/>
    <property type="project" value="UniProtKB-SubCell"/>
</dbReference>
<dbReference type="HAMAP" id="MF_02093">
    <property type="entry name" value="Beta_carotene_diox"/>
    <property type="match status" value="1"/>
</dbReference>
<keyword evidence="1" id="KW-0472">Membrane</keyword>
<feature type="transmembrane region" description="Helical" evidence="1">
    <location>
        <begin position="285"/>
        <end position="306"/>
    </location>
</feature>
<feature type="transmembrane region" description="Helical" evidence="1">
    <location>
        <begin position="144"/>
        <end position="171"/>
    </location>
</feature>
<dbReference type="GO" id="GO:0010436">
    <property type="term" value="F:carotenoid dioxygenase activity"/>
    <property type="evidence" value="ECO:0007669"/>
    <property type="project" value="UniProtKB-UniRule"/>
</dbReference>
<evidence type="ECO:0000313" key="3">
    <source>
        <dbReference type="Proteomes" id="UP000319894"/>
    </source>
</evidence>
<feature type="transmembrane region" description="Helical" evidence="1">
    <location>
        <begin position="86"/>
        <end position="115"/>
    </location>
</feature>
<gene>
    <name evidence="2" type="ORF">DP107_07545</name>
</gene>
<sequence length="352" mass="36944">MRVTRVREVASGSVEWTVLTVSWAALAGLTLLFGGLRLAGHTPSLETQAAVYLVGMVALNLPHGGYEHFANLRRRVARFRYGYVGAYLLMASAFVGLFLLAPVAGLALAVTVAVLKGGGGDLHVLRATTGTSHLRSRAQRALAVAARGGAVMAVPVVAFPGPFHTFSALMVSMVDPGGLAPAAQHFDTTRWLVGAGYGAVVLAHLGWGFRRRTGDGAWLADAAETLLLVGYFAVVPVVVAVGLYFPLWYSLRQVAREFAVEPPAFEGRDLLGGTDAAPGTVALRAWGVLVAGALATAAVAGGFWLAVPNPLPSPSLRFGLVAFWSVFISVIALPHVVVGSVLDRGRGIWYVP</sequence>
<dbReference type="RefSeq" id="WP_144261530.1">
    <property type="nucleotide sequence ID" value="NZ_QMDX01000003.1"/>
</dbReference>
<name>A0A554NCR3_9EURY</name>
<feature type="transmembrane region" description="Helical" evidence="1">
    <location>
        <begin position="318"/>
        <end position="342"/>
    </location>
</feature>
<reference evidence="2 3" key="1">
    <citation type="submission" date="2018-06" db="EMBL/GenBank/DDBJ databases">
        <title>Natronomonas sp. F16-60 a new haloarchaeon isolated from a solar saltern of Isla Cristina, Huelva, Spain.</title>
        <authorList>
            <person name="Duran-Viseras A."/>
            <person name="Sanchez-Porro C."/>
            <person name="Ventosa A."/>
        </authorList>
    </citation>
    <scope>NUCLEOTIDE SEQUENCE [LARGE SCALE GENOMIC DNA]</scope>
    <source>
        <strain evidence="2 3">F16-60</strain>
    </source>
</reference>